<reference evidence="1 2" key="1">
    <citation type="journal article" date="2019" name="Nat. Med.">
        <title>A library of human gut bacterial isolates paired with longitudinal multiomics data enables mechanistic microbiome research.</title>
        <authorList>
            <person name="Poyet M."/>
            <person name="Groussin M."/>
            <person name="Gibbons S.M."/>
            <person name="Avila-Pacheco J."/>
            <person name="Jiang X."/>
            <person name="Kearney S.M."/>
            <person name="Perrotta A.R."/>
            <person name="Berdy B."/>
            <person name="Zhao S."/>
            <person name="Lieberman T.D."/>
            <person name="Swanson P.K."/>
            <person name="Smith M."/>
            <person name="Roesemann S."/>
            <person name="Alexander J.E."/>
            <person name="Rich S.A."/>
            <person name="Livny J."/>
            <person name="Vlamakis H."/>
            <person name="Clish C."/>
            <person name="Bullock K."/>
            <person name="Deik A."/>
            <person name="Scott J."/>
            <person name="Pierce K.A."/>
            <person name="Xavier R.J."/>
            <person name="Alm E.J."/>
        </authorList>
    </citation>
    <scope>NUCLEOTIDE SEQUENCE [LARGE SCALE GENOMIC DNA]</scope>
    <source>
        <strain evidence="1 2">BIOML-A6</strain>
    </source>
</reference>
<protein>
    <submittedName>
        <fullName evidence="1">Uncharacterized protein</fullName>
    </submittedName>
</protein>
<proteinExistence type="predicted"/>
<sequence>MQKIVIISRASELKKEPYYREIIEKPAKCDTHHLMRFIVEELVRNKGSRNNHNNVMYINGLIGKEAPQAKDSIYRTDNNTIRYIDSLVTYLESLCEKENPYRIFMKDNKQIILLLWDKLSIVPPGFISKEKENRLLLILNICKDFGIQPDRDNSSNILYIHDEEWGIKKNIQLYTQVTKGDDINEHEYSEMKRYFVSAMAFQHISVGTDITVYDLIRHGIFDESKIGRVNEIDDMLESGKSFTNILLHYK</sequence>
<dbReference type="RefSeq" id="WP_130081555.1">
    <property type="nucleotide sequence ID" value="NZ_RCXX01000013.1"/>
</dbReference>
<accession>A0A4Q5E3M7</accession>
<dbReference type="AlphaFoldDB" id="A0A4Q5E3M7"/>
<comment type="caution">
    <text evidence="1">The sequence shown here is derived from an EMBL/GenBank/DDBJ whole genome shotgun (WGS) entry which is preliminary data.</text>
</comment>
<gene>
    <name evidence="1" type="ORF">GAP41_18000</name>
</gene>
<dbReference type="EMBL" id="WCTM01000013">
    <property type="protein sequence ID" value="KAB4238601.1"/>
    <property type="molecule type" value="Genomic_DNA"/>
</dbReference>
<evidence type="ECO:0000313" key="2">
    <source>
        <dbReference type="Proteomes" id="UP000431575"/>
    </source>
</evidence>
<name>A0A4Q5E3M7_BACUN</name>
<evidence type="ECO:0000313" key="1">
    <source>
        <dbReference type="EMBL" id="KAB4238601.1"/>
    </source>
</evidence>
<organism evidence="1 2">
    <name type="scientific">Bacteroides uniformis</name>
    <dbReference type="NCBI Taxonomy" id="820"/>
    <lineage>
        <taxon>Bacteria</taxon>
        <taxon>Pseudomonadati</taxon>
        <taxon>Bacteroidota</taxon>
        <taxon>Bacteroidia</taxon>
        <taxon>Bacteroidales</taxon>
        <taxon>Bacteroidaceae</taxon>
        <taxon>Bacteroides</taxon>
    </lineage>
</organism>
<dbReference type="Proteomes" id="UP000431575">
    <property type="component" value="Unassembled WGS sequence"/>
</dbReference>